<organism evidence="1 2">
    <name type="scientific">Brassica cretica</name>
    <name type="common">Mustard</name>
    <dbReference type="NCBI Taxonomy" id="69181"/>
    <lineage>
        <taxon>Eukaryota</taxon>
        <taxon>Viridiplantae</taxon>
        <taxon>Streptophyta</taxon>
        <taxon>Embryophyta</taxon>
        <taxon>Tracheophyta</taxon>
        <taxon>Spermatophyta</taxon>
        <taxon>Magnoliopsida</taxon>
        <taxon>eudicotyledons</taxon>
        <taxon>Gunneridae</taxon>
        <taxon>Pentapetalae</taxon>
        <taxon>rosids</taxon>
        <taxon>malvids</taxon>
        <taxon>Brassicales</taxon>
        <taxon>Brassicaceae</taxon>
        <taxon>Brassiceae</taxon>
        <taxon>Brassica</taxon>
    </lineage>
</organism>
<dbReference type="EMBL" id="QGKW02001940">
    <property type="protein sequence ID" value="KAF2555967.1"/>
    <property type="molecule type" value="Genomic_DNA"/>
</dbReference>
<evidence type="ECO:0000313" key="1">
    <source>
        <dbReference type="EMBL" id="KAF2555967.1"/>
    </source>
</evidence>
<sequence>MFSNVVGDKNSKAVKELDALEIRGSFIVTVMEINSAGVGMHVEISEVGLDASEEPILLELALEWIPRFGGRGGGGGNVDTLNYSYLVHSIGMLPGIPGQTGWFWAWEIIEPVTGGFLTCDVKLLSISHF</sequence>
<gene>
    <name evidence="1" type="ORF">F2Q68_00016826</name>
</gene>
<proteinExistence type="predicted"/>
<protein>
    <submittedName>
        <fullName evidence="1">Uncharacterized protein</fullName>
    </submittedName>
</protein>
<dbReference type="AlphaFoldDB" id="A0A8S9HGY5"/>
<comment type="caution">
    <text evidence="1">The sequence shown here is derived from an EMBL/GenBank/DDBJ whole genome shotgun (WGS) entry which is preliminary data.</text>
</comment>
<dbReference type="Proteomes" id="UP000712281">
    <property type="component" value="Unassembled WGS sequence"/>
</dbReference>
<name>A0A8S9HGY5_BRACR</name>
<reference evidence="1" key="1">
    <citation type="submission" date="2019-12" db="EMBL/GenBank/DDBJ databases">
        <title>Genome sequencing and annotation of Brassica cretica.</title>
        <authorList>
            <person name="Studholme D.J."/>
            <person name="Sarris P.F."/>
        </authorList>
    </citation>
    <scope>NUCLEOTIDE SEQUENCE</scope>
    <source>
        <strain evidence="1">PFS-001/15</strain>
        <tissue evidence="1">Leaf</tissue>
    </source>
</reference>
<evidence type="ECO:0000313" key="2">
    <source>
        <dbReference type="Proteomes" id="UP000712281"/>
    </source>
</evidence>
<accession>A0A8S9HGY5</accession>